<dbReference type="SUPFAM" id="SSF103473">
    <property type="entry name" value="MFS general substrate transporter"/>
    <property type="match status" value="2"/>
</dbReference>
<dbReference type="PANTHER" id="PTHR48021:SF46">
    <property type="entry name" value="MAJOR FACILITATOR SUPERFAMILY (MFS) PROFILE DOMAIN-CONTAINING PROTEIN"/>
    <property type="match status" value="1"/>
</dbReference>
<dbReference type="GO" id="GO:0005886">
    <property type="term" value="C:plasma membrane"/>
    <property type="evidence" value="ECO:0007669"/>
    <property type="project" value="UniProtKB-SubCell"/>
</dbReference>
<evidence type="ECO:0000259" key="9">
    <source>
        <dbReference type="PROSITE" id="PS50850"/>
    </source>
</evidence>
<feature type="transmembrane region" description="Helical" evidence="8">
    <location>
        <begin position="83"/>
        <end position="104"/>
    </location>
</feature>
<feature type="transmembrane region" description="Helical" evidence="8">
    <location>
        <begin position="288"/>
        <end position="310"/>
    </location>
</feature>
<evidence type="ECO:0000256" key="4">
    <source>
        <dbReference type="ARBA" id="ARBA00022989"/>
    </source>
</evidence>
<evidence type="ECO:0000313" key="11">
    <source>
        <dbReference type="Proteomes" id="UP000667349"/>
    </source>
</evidence>
<comment type="caution">
    <text evidence="10">The sequence shown here is derived from an EMBL/GenBank/DDBJ whole genome shotgun (WGS) entry which is preliminary data.</text>
</comment>
<evidence type="ECO:0000313" key="10">
    <source>
        <dbReference type="EMBL" id="KAG5316129.1"/>
    </source>
</evidence>
<evidence type="ECO:0000256" key="8">
    <source>
        <dbReference type="SAM" id="Phobius"/>
    </source>
</evidence>
<dbReference type="InterPro" id="IPR020846">
    <property type="entry name" value="MFS_dom"/>
</dbReference>
<sequence length="618" mass="67939">MGWSSPSVSLLINGDNAGYPVRLNLEEISWVSSLLTLGAVPGCIISALTVNIIGRKNTMLFSAVPAVIGWLLIIFATSSTDLYISRFLSGLAMGMHTSIMPIYLGEISPAKIRGYLGSMLIVAMKLGVLIEFMIGSFLSVKNLALISLAAPCLFVVSFIWLPESPYYLIRCDAKEKAINSLVQLRGKKDVYKEADTIEQSVKADLANKAGLRELLFIQGNRRALTTLVCLVIFQQLSGSQALLQYAQIIFDKMNSNMEGKYLTIILGIIQLVCTIICMIITDCSGRKLLLTISAVGTMCSTAIIAIYFHLQYNHVDISNITWLPATGVILFIVMYSLGLSVLPFTMAGELFSMNVKALGNMIGMMTMTIVAFVVTNLYLIISESAGMHTPFWIFAACCFVAAIFTFFYVPETKGKTENMKKLYLAAAAGNLGMLSVALFVAWASPSLPLLLHGSDAEYPVRLNVEEASWVTALLSIGAAAGSIISALIVNIIGRKKTMLFTVVPSIIAWLLIVFATSSWIKLLEVNDRFCLFNLFIFLSFWVQKCFQSWRDGFQTRKKEMTARRMQQVVIDLHPSNATLPLSCAVSLSDDVFRMSGSPLSDPAECRGIRNWGLACHKY</sequence>
<feature type="transmembrane region" description="Helical" evidence="8">
    <location>
        <begin position="391"/>
        <end position="410"/>
    </location>
</feature>
<feature type="transmembrane region" description="Helical" evidence="8">
    <location>
        <begin position="28"/>
        <end position="53"/>
    </location>
</feature>
<comment type="similarity">
    <text evidence="7">Belongs to the major facilitator superfamily. Sugar transporter (TC 2.A.1.1) family. Trehalose transporter subfamily.</text>
</comment>
<dbReference type="GO" id="GO:0022857">
    <property type="term" value="F:transmembrane transporter activity"/>
    <property type="evidence" value="ECO:0007669"/>
    <property type="project" value="InterPro"/>
</dbReference>
<dbReference type="Gene3D" id="1.20.1250.20">
    <property type="entry name" value="MFS general substrate transporter like domains"/>
    <property type="match status" value="2"/>
</dbReference>
<feature type="transmembrane region" description="Helical" evidence="8">
    <location>
        <begin position="499"/>
        <end position="520"/>
    </location>
</feature>
<evidence type="ECO:0000256" key="3">
    <source>
        <dbReference type="ARBA" id="ARBA00022692"/>
    </source>
</evidence>
<dbReference type="InterPro" id="IPR036259">
    <property type="entry name" value="MFS_trans_sf"/>
</dbReference>
<accession>A0A836EMB8</accession>
<feature type="transmembrane region" description="Helical" evidence="8">
    <location>
        <begin position="261"/>
        <end position="281"/>
    </location>
</feature>
<evidence type="ECO:0000256" key="6">
    <source>
        <dbReference type="ARBA" id="ARBA00023180"/>
    </source>
</evidence>
<feature type="transmembrane region" description="Helical" evidence="8">
    <location>
        <begin position="60"/>
        <end position="77"/>
    </location>
</feature>
<keyword evidence="11" id="KW-1185">Reference proteome</keyword>
<name>A0A836EMB8_9HYME</name>
<evidence type="ECO:0000256" key="5">
    <source>
        <dbReference type="ARBA" id="ARBA00023136"/>
    </source>
</evidence>
<dbReference type="PANTHER" id="PTHR48021">
    <property type="match status" value="1"/>
</dbReference>
<dbReference type="Proteomes" id="UP000667349">
    <property type="component" value="Unassembled WGS sequence"/>
</dbReference>
<dbReference type="PROSITE" id="PS50850">
    <property type="entry name" value="MFS"/>
    <property type="match status" value="1"/>
</dbReference>
<dbReference type="InterPro" id="IPR003663">
    <property type="entry name" value="Sugar/inositol_transpt"/>
</dbReference>
<feature type="transmembrane region" description="Helical" evidence="8">
    <location>
        <begin position="224"/>
        <end position="249"/>
    </location>
</feature>
<feature type="transmembrane region" description="Helical" evidence="8">
    <location>
        <begin position="422"/>
        <end position="443"/>
    </location>
</feature>
<evidence type="ECO:0000256" key="7">
    <source>
        <dbReference type="ARBA" id="ARBA00024348"/>
    </source>
</evidence>
<protein>
    <submittedName>
        <fullName evidence="10">TRET1 protein</fullName>
    </submittedName>
</protein>
<feature type="domain" description="Major facilitator superfamily (MFS) profile" evidence="9">
    <location>
        <begin position="1"/>
        <end position="413"/>
    </location>
</feature>
<dbReference type="Pfam" id="PF00083">
    <property type="entry name" value="Sugar_tr"/>
    <property type="match status" value="2"/>
</dbReference>
<dbReference type="InterPro" id="IPR050549">
    <property type="entry name" value="MFS_Trehalose_Transporter"/>
</dbReference>
<dbReference type="PRINTS" id="PR00171">
    <property type="entry name" value="SUGRTRNSPORT"/>
</dbReference>
<feature type="transmembrane region" description="Helical" evidence="8">
    <location>
        <begin position="357"/>
        <end position="379"/>
    </location>
</feature>
<comment type="subcellular location">
    <subcellularLocation>
        <location evidence="1">Cell membrane</location>
        <topology evidence="1">Multi-pass membrane protein</topology>
    </subcellularLocation>
</comment>
<evidence type="ECO:0000256" key="1">
    <source>
        <dbReference type="ARBA" id="ARBA00004651"/>
    </source>
</evidence>
<feature type="non-terminal residue" evidence="10">
    <location>
        <position position="1"/>
    </location>
</feature>
<dbReference type="FunFam" id="1.20.1250.20:FF:000055">
    <property type="entry name" value="Facilitated trehalose transporter Tret1-2 homolog"/>
    <property type="match status" value="1"/>
</dbReference>
<reference evidence="10" key="1">
    <citation type="submission" date="2020-02" db="EMBL/GenBank/DDBJ databases">
        <title>Relaxed selection underlies rapid genomic changes in the transitions from sociality to social parasitism in ants.</title>
        <authorList>
            <person name="Bi X."/>
        </authorList>
    </citation>
    <scope>NUCLEOTIDE SEQUENCE</scope>
    <source>
        <strain evidence="10">BGI-DK2013a</strain>
        <tissue evidence="10">Whole body</tissue>
    </source>
</reference>
<dbReference type="EMBL" id="JAANHZ010000086">
    <property type="protein sequence ID" value="KAG5316129.1"/>
    <property type="molecule type" value="Genomic_DNA"/>
</dbReference>
<dbReference type="AlphaFoldDB" id="A0A836EMB8"/>
<proteinExistence type="inferred from homology"/>
<dbReference type="PROSITE" id="PS00217">
    <property type="entry name" value="SUGAR_TRANSPORT_2"/>
    <property type="match status" value="1"/>
</dbReference>
<feature type="transmembrane region" description="Helical" evidence="8">
    <location>
        <begin position="469"/>
        <end position="492"/>
    </location>
</feature>
<dbReference type="InterPro" id="IPR005829">
    <property type="entry name" value="Sugar_transporter_CS"/>
</dbReference>
<feature type="transmembrane region" description="Helical" evidence="8">
    <location>
        <begin position="322"/>
        <end position="345"/>
    </location>
</feature>
<feature type="transmembrane region" description="Helical" evidence="8">
    <location>
        <begin position="143"/>
        <end position="161"/>
    </location>
</feature>
<feature type="transmembrane region" description="Helical" evidence="8">
    <location>
        <begin position="116"/>
        <end position="137"/>
    </location>
</feature>
<dbReference type="InterPro" id="IPR005828">
    <property type="entry name" value="MFS_sugar_transport-like"/>
</dbReference>
<keyword evidence="6" id="KW-0325">Glycoprotein</keyword>
<organism evidence="10 11">
    <name type="scientific">Acromyrmex insinuator</name>
    <dbReference type="NCBI Taxonomy" id="230686"/>
    <lineage>
        <taxon>Eukaryota</taxon>
        <taxon>Metazoa</taxon>
        <taxon>Ecdysozoa</taxon>
        <taxon>Arthropoda</taxon>
        <taxon>Hexapoda</taxon>
        <taxon>Insecta</taxon>
        <taxon>Pterygota</taxon>
        <taxon>Neoptera</taxon>
        <taxon>Endopterygota</taxon>
        <taxon>Hymenoptera</taxon>
        <taxon>Apocrita</taxon>
        <taxon>Aculeata</taxon>
        <taxon>Formicoidea</taxon>
        <taxon>Formicidae</taxon>
        <taxon>Myrmicinae</taxon>
        <taxon>Acromyrmex</taxon>
    </lineage>
</organism>
<feature type="non-terminal residue" evidence="10">
    <location>
        <position position="618"/>
    </location>
</feature>
<evidence type="ECO:0000256" key="2">
    <source>
        <dbReference type="ARBA" id="ARBA00022475"/>
    </source>
</evidence>
<keyword evidence="5 8" id="KW-0472">Membrane</keyword>
<keyword evidence="2" id="KW-1003">Cell membrane</keyword>
<gene>
    <name evidence="10" type="primary">Tret1_0</name>
    <name evidence="10" type="ORF">G6Z75_0011530</name>
</gene>
<keyword evidence="3 8" id="KW-0812">Transmembrane</keyword>
<keyword evidence="4 8" id="KW-1133">Transmembrane helix</keyword>